<evidence type="ECO:0000256" key="1">
    <source>
        <dbReference type="SAM" id="MobiDB-lite"/>
    </source>
</evidence>
<dbReference type="AlphaFoldDB" id="A0A2C5Y4P7"/>
<evidence type="ECO:0000313" key="4">
    <source>
        <dbReference type="Proteomes" id="UP000226192"/>
    </source>
</evidence>
<comment type="caution">
    <text evidence="3">The sequence shown here is derived from an EMBL/GenBank/DDBJ whole genome shotgun (WGS) entry which is preliminary data.</text>
</comment>
<protein>
    <submittedName>
        <fullName evidence="3">Uncharacterized protein</fullName>
    </submittedName>
</protein>
<reference evidence="3 4" key="1">
    <citation type="submission" date="2017-06" db="EMBL/GenBank/DDBJ databases">
        <title>Ant-infecting Ophiocordyceps genomes reveal a high diversity of potential behavioral manipulation genes and a possible major role for enterotoxins.</title>
        <authorList>
            <person name="De Bekker C."/>
            <person name="Evans H.C."/>
            <person name="Brachmann A."/>
            <person name="Hughes D.P."/>
        </authorList>
    </citation>
    <scope>NUCLEOTIDE SEQUENCE [LARGE SCALE GENOMIC DNA]</scope>
    <source>
        <strain evidence="3 4">Map64</strain>
    </source>
</reference>
<keyword evidence="2" id="KW-0812">Transmembrane</keyword>
<evidence type="ECO:0000313" key="3">
    <source>
        <dbReference type="EMBL" id="PHH63677.1"/>
    </source>
</evidence>
<feature type="region of interest" description="Disordered" evidence="1">
    <location>
        <begin position="1"/>
        <end position="30"/>
    </location>
</feature>
<keyword evidence="2" id="KW-0472">Membrane</keyword>
<keyword evidence="2" id="KW-1133">Transmembrane helix</keyword>
<feature type="transmembrane region" description="Helical" evidence="2">
    <location>
        <begin position="33"/>
        <end position="53"/>
    </location>
</feature>
<feature type="compositionally biased region" description="Polar residues" evidence="1">
    <location>
        <begin position="21"/>
        <end position="30"/>
    </location>
</feature>
<feature type="transmembrane region" description="Helical" evidence="2">
    <location>
        <begin position="117"/>
        <end position="139"/>
    </location>
</feature>
<name>A0A2C5Y4P7_9HYPO</name>
<gene>
    <name evidence="3" type="ORF">CDD81_5549</name>
</gene>
<evidence type="ECO:0000256" key="2">
    <source>
        <dbReference type="SAM" id="Phobius"/>
    </source>
</evidence>
<sequence>MASPQRRRRSSADVLHHHQSCQEPGASSQPSTLYSVIATPIVFVSFLVSLALVDAGYSLRRLHRPPAGWLRALVLRPHGDGSGVKGEHPNDNLHYHSYQRKLLEMEAAHAFEIRSSVVVLLLVLVVLALMAVCYSATWLRRLMP</sequence>
<proteinExistence type="predicted"/>
<accession>A0A2C5Y4P7</accession>
<dbReference type="Proteomes" id="UP000226192">
    <property type="component" value="Unassembled WGS sequence"/>
</dbReference>
<keyword evidence="4" id="KW-1185">Reference proteome</keyword>
<organism evidence="3 4">
    <name type="scientific">Ophiocordyceps australis</name>
    <dbReference type="NCBI Taxonomy" id="1399860"/>
    <lineage>
        <taxon>Eukaryota</taxon>
        <taxon>Fungi</taxon>
        <taxon>Dikarya</taxon>
        <taxon>Ascomycota</taxon>
        <taxon>Pezizomycotina</taxon>
        <taxon>Sordariomycetes</taxon>
        <taxon>Hypocreomycetidae</taxon>
        <taxon>Hypocreales</taxon>
        <taxon>Ophiocordycipitaceae</taxon>
        <taxon>Ophiocordyceps</taxon>
    </lineage>
</organism>
<dbReference type="EMBL" id="NJET01000044">
    <property type="protein sequence ID" value="PHH63677.1"/>
    <property type="molecule type" value="Genomic_DNA"/>
</dbReference>
<dbReference type="OrthoDB" id="4156595at2759"/>